<organism evidence="1">
    <name type="scientific">Octopus bimaculoides</name>
    <name type="common">California two-spotted octopus</name>
    <dbReference type="NCBI Taxonomy" id="37653"/>
    <lineage>
        <taxon>Eukaryota</taxon>
        <taxon>Metazoa</taxon>
        <taxon>Spiralia</taxon>
        <taxon>Lophotrochozoa</taxon>
        <taxon>Mollusca</taxon>
        <taxon>Cephalopoda</taxon>
        <taxon>Coleoidea</taxon>
        <taxon>Octopodiformes</taxon>
        <taxon>Octopoda</taxon>
        <taxon>Incirrata</taxon>
        <taxon>Octopodidae</taxon>
        <taxon>Octopus</taxon>
    </lineage>
</organism>
<proteinExistence type="predicted"/>
<reference evidence="1" key="1">
    <citation type="submission" date="2015-07" db="EMBL/GenBank/DDBJ databases">
        <title>MeaNS - Measles Nucleotide Surveillance Program.</title>
        <authorList>
            <person name="Tran T."/>
            <person name="Druce J."/>
        </authorList>
    </citation>
    <scope>NUCLEOTIDE SEQUENCE</scope>
    <source>
        <strain evidence="1">UCB-OBI-ISO-001</strain>
        <tissue evidence="1">Gonad</tissue>
    </source>
</reference>
<sequence length="373" mass="42234">MRQGIHLTTIEESYKIYFQIISLDTVETLLSPSLLVFRLVAVVVVGFVSSSLIPCGVNKTLNYITVNRNYDLVEDLLMSTLDVVGGTGHPSVSIMLNTLGLNAERNGNQTAKALKYYLASLFERRKTACINTEKLVVPLCNVGKLLSGIQGKHVAALRLLNEAQIIRRCYGRLHPTTSLVLKYISEVYKRQHLIEESIPPLLEALDIYQHINADFNLITSLYSDIAHSYLLINKQRHAIIYFQKILNAKNQIVSLRPDNTHVASSLEHIVRLSTETQEIQKYYVEDLLTELKRLSQIRALRRTQKTKYLTQIGHYSYSLLLMENRISMQENQTGLSIESIPEVCSHCQQYMTIGQCSKPAYLKLVCCLSNGVS</sequence>
<evidence type="ECO:0000313" key="1">
    <source>
        <dbReference type="EMBL" id="KOF92353.1"/>
    </source>
</evidence>
<protein>
    <recommendedName>
        <fullName evidence="2">Kinesin light chain</fullName>
    </recommendedName>
</protein>
<name>A0A0L8HSX2_OCTBM</name>
<dbReference type="OrthoDB" id="6092778at2759"/>
<dbReference type="SUPFAM" id="SSF48452">
    <property type="entry name" value="TPR-like"/>
    <property type="match status" value="1"/>
</dbReference>
<accession>A0A0L8HSX2</accession>
<dbReference type="STRING" id="37653.A0A0L8HSX2"/>
<dbReference type="EMBL" id="KQ417358">
    <property type="protein sequence ID" value="KOF92353.1"/>
    <property type="molecule type" value="Genomic_DNA"/>
</dbReference>
<dbReference type="AlphaFoldDB" id="A0A0L8HSX2"/>
<dbReference type="InterPro" id="IPR011990">
    <property type="entry name" value="TPR-like_helical_dom_sf"/>
</dbReference>
<evidence type="ECO:0008006" key="2">
    <source>
        <dbReference type="Google" id="ProtNLM"/>
    </source>
</evidence>
<gene>
    <name evidence="1" type="ORF">OCBIM_22006865mg</name>
</gene>
<dbReference type="Gene3D" id="1.25.40.10">
    <property type="entry name" value="Tetratricopeptide repeat domain"/>
    <property type="match status" value="1"/>
</dbReference>